<keyword evidence="4" id="KW-1185">Reference proteome</keyword>
<dbReference type="InterPro" id="IPR000086">
    <property type="entry name" value="NUDIX_hydrolase_dom"/>
</dbReference>
<evidence type="ECO:0000259" key="2">
    <source>
        <dbReference type="PROSITE" id="PS51462"/>
    </source>
</evidence>
<comment type="caution">
    <text evidence="3">The sequence shown here is derived from an EMBL/GenBank/DDBJ whole genome shotgun (WGS) entry which is preliminary data.</text>
</comment>
<dbReference type="EMBL" id="RPFW01000004">
    <property type="protein sequence ID" value="TVZ03250.1"/>
    <property type="molecule type" value="Genomic_DNA"/>
</dbReference>
<dbReference type="Pfam" id="PF00293">
    <property type="entry name" value="NUDIX"/>
    <property type="match status" value="1"/>
</dbReference>
<gene>
    <name evidence="3" type="ORF">EAS64_22750</name>
</gene>
<accession>A0A6P2BWF8</accession>
<dbReference type="PROSITE" id="PS51462">
    <property type="entry name" value="NUDIX"/>
    <property type="match status" value="1"/>
</dbReference>
<dbReference type="Gene3D" id="3.90.79.10">
    <property type="entry name" value="Nucleoside Triphosphate Pyrophosphohydrolase"/>
    <property type="match status" value="1"/>
</dbReference>
<dbReference type="GO" id="GO:0006753">
    <property type="term" value="P:nucleoside phosphate metabolic process"/>
    <property type="evidence" value="ECO:0007669"/>
    <property type="project" value="TreeGrafter"/>
</dbReference>
<evidence type="ECO:0000256" key="1">
    <source>
        <dbReference type="ARBA" id="ARBA00022801"/>
    </source>
</evidence>
<dbReference type="InterPro" id="IPR015797">
    <property type="entry name" value="NUDIX_hydrolase-like_dom_sf"/>
</dbReference>
<reference evidence="3 4" key="1">
    <citation type="submission" date="2018-11" db="EMBL/GenBank/DDBJ databases">
        <title>Trebonia kvetii gen.nov., sp.nov., a novel acidophilic actinobacterium, and proposal of the new actinobacterial family Treboniaceae fam. nov.</title>
        <authorList>
            <person name="Rapoport D."/>
            <person name="Sagova-Mareckova M."/>
            <person name="Sedlacek I."/>
            <person name="Provaznik J."/>
            <person name="Kralova S."/>
            <person name="Pavlinic D."/>
            <person name="Benes V."/>
            <person name="Kopecky J."/>
        </authorList>
    </citation>
    <scope>NUCLEOTIDE SEQUENCE [LARGE SCALE GENOMIC DNA]</scope>
    <source>
        <strain evidence="3 4">15Tr583</strain>
    </source>
</reference>
<dbReference type="PANTHER" id="PTHR11839:SF31">
    <property type="entry name" value="ADP-RIBOSE PYROPHOSPHATASE"/>
    <property type="match status" value="1"/>
</dbReference>
<sequence length="200" mass="22019">MVSDLPPDSWPVAASEEQFSNWLIAVRNDKVRLPDGEHADRTVVTHIGAVAVLALDEQDRVLMIRQYRHPVARELWEIPAGLRDVSGEALVDTARRELLEETGYAAREWQVLIDSYASPGITNERIRIFLARGLAAAESGYQRVGEEKFLRTAWVPLTEAMRAALAGKLHNGSTIQGVLAGYIAATEGFSGLRPADATEE</sequence>
<dbReference type="GO" id="GO:0005829">
    <property type="term" value="C:cytosol"/>
    <property type="evidence" value="ECO:0007669"/>
    <property type="project" value="TreeGrafter"/>
</dbReference>
<dbReference type="GO" id="GO:0019693">
    <property type="term" value="P:ribose phosphate metabolic process"/>
    <property type="evidence" value="ECO:0007669"/>
    <property type="project" value="TreeGrafter"/>
</dbReference>
<evidence type="ECO:0000313" key="3">
    <source>
        <dbReference type="EMBL" id="TVZ03250.1"/>
    </source>
</evidence>
<dbReference type="SUPFAM" id="SSF55811">
    <property type="entry name" value="Nudix"/>
    <property type="match status" value="1"/>
</dbReference>
<keyword evidence="1 3" id="KW-0378">Hydrolase</keyword>
<organism evidence="3 4">
    <name type="scientific">Trebonia kvetii</name>
    <dbReference type="NCBI Taxonomy" id="2480626"/>
    <lineage>
        <taxon>Bacteria</taxon>
        <taxon>Bacillati</taxon>
        <taxon>Actinomycetota</taxon>
        <taxon>Actinomycetes</taxon>
        <taxon>Streptosporangiales</taxon>
        <taxon>Treboniaceae</taxon>
        <taxon>Trebonia</taxon>
    </lineage>
</organism>
<dbReference type="RefSeq" id="WP_145855838.1">
    <property type="nucleotide sequence ID" value="NZ_RPFW01000004.1"/>
</dbReference>
<name>A0A6P2BWF8_9ACTN</name>
<dbReference type="Proteomes" id="UP000460272">
    <property type="component" value="Unassembled WGS sequence"/>
</dbReference>
<dbReference type="OrthoDB" id="9806150at2"/>
<proteinExistence type="predicted"/>
<dbReference type="CDD" id="cd24158">
    <property type="entry name" value="NUDIX_ADPRase_Rv1700"/>
    <property type="match status" value="1"/>
</dbReference>
<dbReference type="GO" id="GO:0016787">
    <property type="term" value="F:hydrolase activity"/>
    <property type="evidence" value="ECO:0007669"/>
    <property type="project" value="UniProtKB-KW"/>
</dbReference>
<evidence type="ECO:0000313" key="4">
    <source>
        <dbReference type="Proteomes" id="UP000460272"/>
    </source>
</evidence>
<dbReference type="AlphaFoldDB" id="A0A6P2BWF8"/>
<protein>
    <submittedName>
        <fullName evidence="3">NUDIX hydrolase</fullName>
    </submittedName>
</protein>
<dbReference type="PANTHER" id="PTHR11839">
    <property type="entry name" value="UDP/ADP-SUGAR PYROPHOSPHATASE"/>
    <property type="match status" value="1"/>
</dbReference>
<feature type="domain" description="Nudix hydrolase" evidence="2">
    <location>
        <begin position="45"/>
        <end position="179"/>
    </location>
</feature>